<dbReference type="EMBL" id="JAEQMG010000142">
    <property type="protein sequence ID" value="MBK6089534.1"/>
    <property type="molecule type" value="Genomic_DNA"/>
</dbReference>
<dbReference type="Pfam" id="PF14018">
    <property type="entry name" value="DUF4234"/>
    <property type="match status" value="1"/>
</dbReference>
<dbReference type="InterPro" id="IPR025328">
    <property type="entry name" value="DUF4234"/>
</dbReference>
<evidence type="ECO:0000256" key="1">
    <source>
        <dbReference type="SAM" id="Phobius"/>
    </source>
</evidence>
<protein>
    <submittedName>
        <fullName evidence="3">DUF4234 domain-containing protein</fullName>
    </submittedName>
</protein>
<proteinExistence type="predicted"/>
<feature type="transmembrane region" description="Helical" evidence="1">
    <location>
        <begin position="47"/>
        <end position="65"/>
    </location>
</feature>
<accession>A0A935C305</accession>
<keyword evidence="4" id="KW-1185">Reference proteome</keyword>
<keyword evidence="1" id="KW-0472">Membrane</keyword>
<sequence length="145" mass="16035">MIQQRNLAVCIILTIVTCGIYGLVWLYWLNDDTNTVSNEPNPTSGGIVILLSIVTCGIYGIYWAYKQGEKLNRANEMRGMAKSDRSIIYLVLVIFGLGIVAYALMQDELNNLANVPVGNAAPQQTYAQPVNQEPVQINPSQDETK</sequence>
<dbReference type="AlphaFoldDB" id="A0A935C305"/>
<evidence type="ECO:0000313" key="3">
    <source>
        <dbReference type="EMBL" id="MBK6089534.1"/>
    </source>
</evidence>
<dbReference type="Proteomes" id="UP000633365">
    <property type="component" value="Unassembled WGS sequence"/>
</dbReference>
<evidence type="ECO:0000313" key="4">
    <source>
        <dbReference type="Proteomes" id="UP000633365"/>
    </source>
</evidence>
<keyword evidence="1" id="KW-1133">Transmembrane helix</keyword>
<feature type="domain" description="DUF4234" evidence="2">
    <location>
        <begin position="5"/>
        <end position="72"/>
    </location>
</feature>
<feature type="transmembrane region" description="Helical" evidence="1">
    <location>
        <begin position="86"/>
        <end position="105"/>
    </location>
</feature>
<reference evidence="3" key="1">
    <citation type="submission" date="2021-01" db="EMBL/GenBank/DDBJ databases">
        <title>Genome public.</title>
        <authorList>
            <person name="Liu C."/>
            <person name="Sun Q."/>
        </authorList>
    </citation>
    <scope>NUCLEOTIDE SEQUENCE</scope>
    <source>
        <strain evidence="3">M6</strain>
    </source>
</reference>
<name>A0A935C305_9FIRM</name>
<gene>
    <name evidence="3" type="ORF">JKK62_12940</name>
</gene>
<evidence type="ECO:0000259" key="2">
    <source>
        <dbReference type="Pfam" id="PF14018"/>
    </source>
</evidence>
<feature type="transmembrane region" description="Helical" evidence="1">
    <location>
        <begin position="7"/>
        <end position="27"/>
    </location>
</feature>
<organism evidence="3 4">
    <name type="scientific">Ruminococcus difficilis</name>
    <dbReference type="NCBI Taxonomy" id="2763069"/>
    <lineage>
        <taxon>Bacteria</taxon>
        <taxon>Bacillati</taxon>
        <taxon>Bacillota</taxon>
        <taxon>Clostridia</taxon>
        <taxon>Eubacteriales</taxon>
        <taxon>Oscillospiraceae</taxon>
        <taxon>Ruminococcus</taxon>
    </lineage>
</organism>
<keyword evidence="1" id="KW-0812">Transmembrane</keyword>
<comment type="caution">
    <text evidence="3">The sequence shown here is derived from an EMBL/GenBank/DDBJ whole genome shotgun (WGS) entry which is preliminary data.</text>
</comment>
<dbReference type="RefSeq" id="WP_201428253.1">
    <property type="nucleotide sequence ID" value="NZ_JAEQMG010000142.1"/>
</dbReference>